<dbReference type="InterPro" id="IPR012310">
    <property type="entry name" value="DNA_ligase_ATP-dep_cent"/>
</dbReference>
<evidence type="ECO:0000256" key="2">
    <source>
        <dbReference type="ARBA" id="ARBA00022598"/>
    </source>
</evidence>
<dbReference type="PANTHER" id="PTHR47810:SF1">
    <property type="entry name" value="DNA LIGASE B"/>
    <property type="match status" value="1"/>
</dbReference>
<keyword evidence="3" id="KW-0235">DNA replication</keyword>
<feature type="domain" description="DNA ligase OB-like" evidence="9">
    <location>
        <begin position="259"/>
        <end position="296"/>
    </location>
</feature>
<dbReference type="GO" id="GO:0005524">
    <property type="term" value="F:ATP binding"/>
    <property type="evidence" value="ECO:0007669"/>
    <property type="project" value="InterPro"/>
</dbReference>
<dbReference type="AlphaFoldDB" id="A0A411PDB4"/>
<name>A0A411PDB4_9GAMM</name>
<dbReference type="Pfam" id="PF14743">
    <property type="entry name" value="DNA_ligase_OB_2"/>
    <property type="match status" value="1"/>
</dbReference>
<dbReference type="EMBL" id="CP036200">
    <property type="protein sequence ID" value="QBF81498.1"/>
    <property type="molecule type" value="Genomic_DNA"/>
</dbReference>
<dbReference type="GO" id="GO:0003910">
    <property type="term" value="F:DNA ligase (ATP) activity"/>
    <property type="evidence" value="ECO:0007669"/>
    <property type="project" value="UniProtKB-EC"/>
</dbReference>
<dbReference type="GO" id="GO:0006281">
    <property type="term" value="P:DNA repair"/>
    <property type="evidence" value="ECO:0007669"/>
    <property type="project" value="UniProtKB-KW"/>
</dbReference>
<dbReference type="Gene3D" id="3.30.470.30">
    <property type="entry name" value="DNA ligase/mRNA capping enzyme"/>
    <property type="match status" value="1"/>
</dbReference>
<evidence type="ECO:0000256" key="4">
    <source>
        <dbReference type="ARBA" id="ARBA00022763"/>
    </source>
</evidence>
<evidence type="ECO:0000313" key="11">
    <source>
        <dbReference type="Proteomes" id="UP000291106"/>
    </source>
</evidence>
<evidence type="ECO:0000256" key="1">
    <source>
        <dbReference type="ARBA" id="ARBA00001968"/>
    </source>
</evidence>
<dbReference type="Proteomes" id="UP000291106">
    <property type="component" value="Chromosome"/>
</dbReference>
<feature type="domain" description="ATP-dependent DNA ligase family profile" evidence="8">
    <location>
        <begin position="88"/>
        <end position="244"/>
    </location>
</feature>
<accession>A0A411PDB4</accession>
<protein>
    <submittedName>
        <fullName evidence="10">DNA ligase</fullName>
    </submittedName>
</protein>
<proteinExistence type="predicted"/>
<evidence type="ECO:0000256" key="3">
    <source>
        <dbReference type="ARBA" id="ARBA00022705"/>
    </source>
</evidence>
<keyword evidence="7" id="KW-0812">Transmembrane</keyword>
<keyword evidence="7" id="KW-1133">Transmembrane helix</keyword>
<dbReference type="Pfam" id="PF01068">
    <property type="entry name" value="DNA_ligase_A_M"/>
    <property type="match status" value="1"/>
</dbReference>
<dbReference type="InterPro" id="IPR012340">
    <property type="entry name" value="NA-bd_OB-fold"/>
</dbReference>
<evidence type="ECO:0000259" key="8">
    <source>
        <dbReference type="Pfam" id="PF01068"/>
    </source>
</evidence>
<dbReference type="Gene3D" id="2.40.50.140">
    <property type="entry name" value="Nucleic acid-binding proteins"/>
    <property type="match status" value="1"/>
</dbReference>
<dbReference type="CDD" id="cd07896">
    <property type="entry name" value="Adenylation_kDNA_ligase_like"/>
    <property type="match status" value="1"/>
</dbReference>
<dbReference type="InterPro" id="IPR050326">
    <property type="entry name" value="NAD_dep_DNA_ligaseB"/>
</dbReference>
<dbReference type="CDD" id="cd08041">
    <property type="entry name" value="OBF_kDNA_ligase_like"/>
    <property type="match status" value="1"/>
</dbReference>
<dbReference type="NCBIfam" id="NF006592">
    <property type="entry name" value="PRK09125.1"/>
    <property type="match status" value="1"/>
</dbReference>
<dbReference type="SUPFAM" id="SSF56091">
    <property type="entry name" value="DNA ligase/mRNA capping enzyme, catalytic domain"/>
    <property type="match status" value="1"/>
</dbReference>
<dbReference type="RefSeq" id="WP_130597472.1">
    <property type="nucleotide sequence ID" value="NZ_CP036200.1"/>
</dbReference>
<keyword evidence="11" id="KW-1185">Reference proteome</keyword>
<dbReference type="GO" id="GO:0006260">
    <property type="term" value="P:DNA replication"/>
    <property type="evidence" value="ECO:0007669"/>
    <property type="project" value="UniProtKB-KW"/>
</dbReference>
<keyword evidence="7" id="KW-0472">Membrane</keyword>
<keyword evidence="4" id="KW-0227">DNA damage</keyword>
<feature type="transmembrane region" description="Helical" evidence="7">
    <location>
        <begin position="32"/>
        <end position="53"/>
    </location>
</feature>
<dbReference type="OrthoDB" id="9782700at2"/>
<keyword evidence="5" id="KW-0234">DNA repair</keyword>
<dbReference type="InterPro" id="IPR029319">
    <property type="entry name" value="DNA_ligase_OB"/>
</dbReference>
<evidence type="ECO:0000313" key="10">
    <source>
        <dbReference type="EMBL" id="QBF81498.1"/>
    </source>
</evidence>
<evidence type="ECO:0000259" key="9">
    <source>
        <dbReference type="Pfam" id="PF14743"/>
    </source>
</evidence>
<evidence type="ECO:0000256" key="5">
    <source>
        <dbReference type="ARBA" id="ARBA00023204"/>
    </source>
</evidence>
<gene>
    <name evidence="10" type="ORF">EXU30_01385</name>
</gene>
<dbReference type="PANTHER" id="PTHR47810">
    <property type="entry name" value="DNA LIGASE"/>
    <property type="match status" value="1"/>
</dbReference>
<dbReference type="KEGG" id="smai:EXU30_01385"/>
<evidence type="ECO:0000256" key="6">
    <source>
        <dbReference type="ARBA" id="ARBA00034003"/>
    </source>
</evidence>
<dbReference type="GO" id="GO:0006310">
    <property type="term" value="P:DNA recombination"/>
    <property type="evidence" value="ECO:0007669"/>
    <property type="project" value="InterPro"/>
</dbReference>
<keyword evidence="2 10" id="KW-0436">Ligase</keyword>
<comment type="cofactor">
    <cofactor evidence="1">
        <name>a divalent metal cation</name>
        <dbReference type="ChEBI" id="CHEBI:60240"/>
    </cofactor>
</comment>
<reference evidence="10 11" key="1">
    <citation type="submission" date="2019-02" db="EMBL/GenBank/DDBJ databases">
        <title>Shewanella sp. D4-2 isolated from Dokdo Island.</title>
        <authorList>
            <person name="Baek K."/>
        </authorList>
    </citation>
    <scope>NUCLEOTIDE SEQUENCE [LARGE SCALE GENOMIC DNA]</scope>
    <source>
        <strain evidence="10 11">D4-2</strain>
    </source>
</reference>
<dbReference type="Gene3D" id="3.30.1490.70">
    <property type="match status" value="1"/>
</dbReference>
<organism evidence="10 11">
    <name type="scientific">Shewanella maritima</name>
    <dbReference type="NCBI Taxonomy" id="2520507"/>
    <lineage>
        <taxon>Bacteria</taxon>
        <taxon>Pseudomonadati</taxon>
        <taxon>Pseudomonadota</taxon>
        <taxon>Gammaproteobacteria</taxon>
        <taxon>Alteromonadales</taxon>
        <taxon>Shewanellaceae</taxon>
        <taxon>Shewanella</taxon>
    </lineage>
</organism>
<sequence length="318" mass="35281">MKCRAQQAPVCMCILIILSAVSIKSTQVPYRLHLVITLLLSLLLSLLLGVCSAESNADTLDLSKVQDTPPQLQLAKIYQSDMQLENYLVSEKLDGVRGVWTGTKLVTRKGNAIDAPDWFIAQLPKGVCVEGELWRKRDDFETISALVRTKQQTEHTQALWKQVKLMLFDAPCVDGNFAERYMYLKQLSIGKANVGAIEQKRVSSNDELFDWLDDVVTAGGEGLMLHKMNARYFHGRTDNIVKLKPKHDAEAKVVAYTAGKGKYQGMVGALVVELEDGIRFKIGSGLTDVQRQSPPPSTVLSPLNIRGYQKGRTTVCSV</sequence>
<comment type="catalytic activity">
    <reaction evidence="6">
        <text>ATP + (deoxyribonucleotide)n-3'-hydroxyl + 5'-phospho-(deoxyribonucleotide)m = (deoxyribonucleotide)n+m + AMP + diphosphate.</text>
        <dbReference type="EC" id="6.5.1.1"/>
    </reaction>
</comment>
<evidence type="ECO:0000256" key="7">
    <source>
        <dbReference type="SAM" id="Phobius"/>
    </source>
</evidence>